<dbReference type="EMBL" id="MFQB01000014">
    <property type="protein sequence ID" value="OGH68483.1"/>
    <property type="molecule type" value="Genomic_DNA"/>
</dbReference>
<dbReference type="Proteomes" id="UP000176282">
    <property type="component" value="Unassembled WGS sequence"/>
</dbReference>
<sequence>MSAAPTVKSKGVVNETKKAKRNSRSEEGSVGAPADCFRDKLQYVLVKKYPRKKGTAVQAASIIADSKKSWIDWELESTSMPSAYQHTIPTMTRM</sequence>
<accession>A0A1F6MAD7</accession>
<evidence type="ECO:0000256" key="1">
    <source>
        <dbReference type="SAM" id="MobiDB-lite"/>
    </source>
</evidence>
<evidence type="ECO:0000313" key="3">
    <source>
        <dbReference type="Proteomes" id="UP000176282"/>
    </source>
</evidence>
<feature type="region of interest" description="Disordered" evidence="1">
    <location>
        <begin position="1"/>
        <end position="33"/>
    </location>
</feature>
<proteinExistence type="predicted"/>
<gene>
    <name evidence="2" type="ORF">A3J66_04080</name>
</gene>
<protein>
    <submittedName>
        <fullName evidence="2">Uncharacterized protein</fullName>
    </submittedName>
</protein>
<comment type="caution">
    <text evidence="2">The sequence shown here is derived from an EMBL/GenBank/DDBJ whole genome shotgun (WGS) entry which is preliminary data.</text>
</comment>
<reference evidence="2 3" key="1">
    <citation type="journal article" date="2016" name="Nat. Commun.">
        <title>Thousands of microbial genomes shed light on interconnected biogeochemical processes in an aquifer system.</title>
        <authorList>
            <person name="Anantharaman K."/>
            <person name="Brown C.T."/>
            <person name="Hug L.A."/>
            <person name="Sharon I."/>
            <person name="Castelle C.J."/>
            <person name="Probst A.J."/>
            <person name="Thomas B.C."/>
            <person name="Singh A."/>
            <person name="Wilkins M.J."/>
            <person name="Karaoz U."/>
            <person name="Brodie E.L."/>
            <person name="Williams K.H."/>
            <person name="Hubbard S.S."/>
            <person name="Banfield J.F."/>
        </authorList>
    </citation>
    <scope>NUCLEOTIDE SEQUENCE [LARGE SCALE GENOMIC DNA]</scope>
</reference>
<name>A0A1F6MAD7_9BACT</name>
<dbReference type="AlphaFoldDB" id="A0A1F6MAD7"/>
<organism evidence="2 3">
    <name type="scientific">Candidatus Magasanikbacteria bacterium RIFCSPHIGHO2_02_FULL_47_14</name>
    <dbReference type="NCBI Taxonomy" id="1798680"/>
    <lineage>
        <taxon>Bacteria</taxon>
        <taxon>Candidatus Magasanikiibacteriota</taxon>
    </lineage>
</organism>
<evidence type="ECO:0000313" key="2">
    <source>
        <dbReference type="EMBL" id="OGH68483.1"/>
    </source>
</evidence>